<proteinExistence type="predicted"/>
<keyword evidence="2" id="KW-0812">Transmembrane</keyword>
<dbReference type="EMBL" id="JASJND010000004">
    <property type="protein sequence ID" value="MDJ1114016.1"/>
    <property type="molecule type" value="Genomic_DNA"/>
</dbReference>
<evidence type="ECO:0000313" key="3">
    <source>
        <dbReference type="EMBL" id="MDJ1114016.1"/>
    </source>
</evidence>
<reference evidence="3 4" key="1">
    <citation type="submission" date="2023-05" db="EMBL/GenBank/DDBJ databases">
        <title>Microbacterium dauci sp.nov., Isolated from Carrot Rhizosphere Soil.</title>
        <authorList>
            <person name="Xiao Z."/>
            <person name="Zheng J."/>
        </authorList>
    </citation>
    <scope>NUCLEOTIDE SEQUENCE [LARGE SCALE GENOMIC DNA]</scope>
    <source>
        <strain evidence="3 4">LX3-4</strain>
    </source>
</reference>
<dbReference type="Proteomes" id="UP001321481">
    <property type="component" value="Unassembled WGS sequence"/>
</dbReference>
<keyword evidence="2" id="KW-1133">Transmembrane helix</keyword>
<feature type="transmembrane region" description="Helical" evidence="2">
    <location>
        <begin position="21"/>
        <end position="42"/>
    </location>
</feature>
<keyword evidence="4" id="KW-1185">Reference proteome</keyword>
<protein>
    <submittedName>
        <fullName evidence="3">Uncharacterized protein</fullName>
    </submittedName>
</protein>
<evidence type="ECO:0000256" key="1">
    <source>
        <dbReference type="SAM" id="MobiDB-lite"/>
    </source>
</evidence>
<name>A0ABT6ZDF9_9MICO</name>
<feature type="region of interest" description="Disordered" evidence="1">
    <location>
        <begin position="254"/>
        <end position="276"/>
    </location>
</feature>
<evidence type="ECO:0000256" key="2">
    <source>
        <dbReference type="SAM" id="Phobius"/>
    </source>
</evidence>
<dbReference type="RefSeq" id="WP_283715555.1">
    <property type="nucleotide sequence ID" value="NZ_JASJND010000004.1"/>
</dbReference>
<organism evidence="3 4">
    <name type="scientific">Microbacterium dauci</name>
    <dbReference type="NCBI Taxonomy" id="3048008"/>
    <lineage>
        <taxon>Bacteria</taxon>
        <taxon>Bacillati</taxon>
        <taxon>Actinomycetota</taxon>
        <taxon>Actinomycetes</taxon>
        <taxon>Micrococcales</taxon>
        <taxon>Microbacteriaceae</taxon>
        <taxon>Microbacterium</taxon>
    </lineage>
</organism>
<gene>
    <name evidence="3" type="ORF">QNI14_06080</name>
</gene>
<keyword evidence="2" id="KW-0472">Membrane</keyword>
<comment type="caution">
    <text evidence="3">The sequence shown here is derived from an EMBL/GenBank/DDBJ whole genome shotgun (WGS) entry which is preliminary data.</text>
</comment>
<evidence type="ECO:0000313" key="4">
    <source>
        <dbReference type="Proteomes" id="UP001321481"/>
    </source>
</evidence>
<sequence>MSSGRVAGTGTGMYAGARIAGFNALVWVIGLVVAGSVAWFYADEGGFDVEGVGGVDDDYRLAPWEADAPVLATDLGDGRYEGRDGAMISLTGVDVDQPLVLTPEDGTYLLGVWVTGPGGRIVTAGEYGDPPDFDYLSDDSVVVFVTQPDVELWVNGPNDDTWSATLSVGGVPAASEVVSGFESDLFVYDGGASTARLSARGDGDVMITATTIHGTTTVLSAETPLDQSIAWADADRVLFDVEAWGDAGWRIEFPPDVAGTDDPAKDDATPTPGATP</sequence>
<accession>A0ABT6ZDF9</accession>